<feature type="domain" description="NAD-dependent epimerase/dehydratase" evidence="1">
    <location>
        <begin position="3"/>
        <end position="184"/>
    </location>
</feature>
<evidence type="ECO:0000313" key="4">
    <source>
        <dbReference type="Proteomes" id="UP000194885"/>
    </source>
</evidence>
<reference evidence="3 4" key="1">
    <citation type="submission" date="2017-05" db="EMBL/GenBank/DDBJ databases">
        <title>The Genome Sequence of Enterococcus faecium 7H8_DIV0219.</title>
        <authorList>
            <consortium name="The Broad Institute Genomics Platform"/>
            <consortium name="The Broad Institute Genomic Center for Infectious Diseases"/>
            <person name="Earl A."/>
            <person name="Manson A."/>
            <person name="Schwartman J."/>
            <person name="Gilmore M."/>
            <person name="Abouelleil A."/>
            <person name="Cao P."/>
            <person name="Chapman S."/>
            <person name="Cusick C."/>
            <person name="Shea T."/>
            <person name="Young S."/>
            <person name="Neafsey D."/>
            <person name="Nusbaum C."/>
            <person name="Birren B."/>
        </authorList>
    </citation>
    <scope>NUCLEOTIDE SEQUENCE [LARGE SCALE GENOMIC DNA]</scope>
    <source>
        <strain evidence="3 4">7H8_DIV0219</strain>
    </source>
</reference>
<feature type="domain" description="Capsular polysaccharide assembling protein CapF C-terminal" evidence="2">
    <location>
        <begin position="256"/>
        <end position="365"/>
    </location>
</feature>
<dbReference type="Proteomes" id="UP000194885">
    <property type="component" value="Unassembled WGS sequence"/>
</dbReference>
<gene>
    <name evidence="3" type="ORF">A5810_002102</name>
</gene>
<dbReference type="SUPFAM" id="SSF51182">
    <property type="entry name" value="RmlC-like cupins"/>
    <property type="match status" value="1"/>
</dbReference>
<dbReference type="InterPro" id="IPR014710">
    <property type="entry name" value="RmlC-like_jellyroll"/>
</dbReference>
<accession>A0A242BDK0</accession>
<comment type="caution">
    <text evidence="3">The sequence shown here is derived from an EMBL/GenBank/DDBJ whole genome shotgun (WGS) entry which is preliminary data.</text>
</comment>
<dbReference type="Pfam" id="PF14667">
    <property type="entry name" value="Polysacc_synt_C"/>
    <property type="match status" value="1"/>
</dbReference>
<dbReference type="InterPro" id="IPR011051">
    <property type="entry name" value="RmlC_Cupin_sf"/>
</dbReference>
<dbReference type="EMBL" id="NGKW01000004">
    <property type="protein sequence ID" value="OTN93240.1"/>
    <property type="molecule type" value="Genomic_DNA"/>
</dbReference>
<evidence type="ECO:0000259" key="2">
    <source>
        <dbReference type="Pfam" id="PF14667"/>
    </source>
</evidence>
<dbReference type="PANTHER" id="PTHR43245:SF55">
    <property type="entry name" value="NAD(P)-BINDING DOMAIN-CONTAINING PROTEIN"/>
    <property type="match status" value="1"/>
</dbReference>
<dbReference type="PANTHER" id="PTHR43245">
    <property type="entry name" value="BIFUNCTIONAL POLYMYXIN RESISTANCE PROTEIN ARNA"/>
    <property type="match status" value="1"/>
</dbReference>
<dbReference type="Gene3D" id="2.60.120.10">
    <property type="entry name" value="Jelly Rolls"/>
    <property type="match status" value="1"/>
</dbReference>
<evidence type="ECO:0008006" key="5">
    <source>
        <dbReference type="Google" id="ProtNLM"/>
    </source>
</evidence>
<dbReference type="SUPFAM" id="SSF51735">
    <property type="entry name" value="NAD(P)-binding Rossmann-fold domains"/>
    <property type="match status" value="1"/>
</dbReference>
<dbReference type="InterPro" id="IPR001509">
    <property type="entry name" value="Epimerase_deHydtase"/>
</dbReference>
<dbReference type="Gene3D" id="3.40.50.720">
    <property type="entry name" value="NAD(P)-binding Rossmann-like Domain"/>
    <property type="match status" value="1"/>
</dbReference>
<dbReference type="InterPro" id="IPR036291">
    <property type="entry name" value="NAD(P)-bd_dom_sf"/>
</dbReference>
<sequence>MNILVTGSNGFIGKNLVAELKNEGFTDILSFDRDTPVHLLDEYCKKADFVFHLAGVNRPKDDAEFMKGNFGFTSELLEKLKAHGNTCPVMLSSSIQAELDNSYGKSKKAGEELLKKYQKETGAPVYIYRFSNLYGKWSQPNYNTVVATFCYKIAREEEVTVNDPSAVIELCYIDDVVKELLHCLNGQPYIEKGYCAVRETDEVTVGELKELITSFKNSRTNLSVPNLARRVEKNLYSTYLSFLPEDDFAYFLKMNVDDRGSFTEFLRTKDRGQVSVNISKPGITKGNHWHHTKNEKFLVVSGEGVIRFRKVDSNEIIEYFVSGEKLEVVDIPVGYTHNIENLGSSNMVTVMWVNEPFDPEHPDTYYVEV</sequence>
<dbReference type="CDD" id="cd05261">
    <property type="entry name" value="CAPF_like_SDR_e"/>
    <property type="match status" value="1"/>
</dbReference>
<protein>
    <recommendedName>
        <fullName evidence="5">Capsular biosynthesis protein</fullName>
    </recommendedName>
</protein>
<dbReference type="InterPro" id="IPR029303">
    <property type="entry name" value="CapF_C"/>
</dbReference>
<evidence type="ECO:0000259" key="1">
    <source>
        <dbReference type="Pfam" id="PF01370"/>
    </source>
</evidence>
<evidence type="ECO:0000313" key="3">
    <source>
        <dbReference type="EMBL" id="OTN93240.1"/>
    </source>
</evidence>
<organism evidence="3 4">
    <name type="scientific">Enterococcus faecium</name>
    <name type="common">Streptococcus faecium</name>
    <dbReference type="NCBI Taxonomy" id="1352"/>
    <lineage>
        <taxon>Bacteria</taxon>
        <taxon>Bacillati</taxon>
        <taxon>Bacillota</taxon>
        <taxon>Bacilli</taxon>
        <taxon>Lactobacillales</taxon>
        <taxon>Enterococcaceae</taxon>
        <taxon>Enterococcus</taxon>
    </lineage>
</organism>
<dbReference type="CDD" id="cd07007">
    <property type="entry name" value="cupin_CapF-like_C"/>
    <property type="match status" value="1"/>
</dbReference>
<name>A0A242BDK0_ENTFC</name>
<dbReference type="AlphaFoldDB" id="A0A242BDK0"/>
<proteinExistence type="predicted"/>
<dbReference type="Pfam" id="PF01370">
    <property type="entry name" value="Epimerase"/>
    <property type="match status" value="1"/>
</dbReference>
<dbReference type="InterPro" id="IPR050177">
    <property type="entry name" value="Lipid_A_modif_metabolic_enz"/>
</dbReference>
<dbReference type="RefSeq" id="WP_086323563.1">
    <property type="nucleotide sequence ID" value="NZ_NGKW01000004.1"/>
</dbReference>